<evidence type="ECO:0000256" key="1">
    <source>
        <dbReference type="SAM" id="Phobius"/>
    </source>
</evidence>
<proteinExistence type="predicted"/>
<evidence type="ECO:0000313" key="2">
    <source>
        <dbReference type="EMBL" id="VEL22458.1"/>
    </source>
</evidence>
<comment type="caution">
    <text evidence="2">The sequence shown here is derived from an EMBL/GenBank/DDBJ whole genome shotgun (WGS) entry which is preliminary data.</text>
</comment>
<sequence length="112" mass="12788">MADEIVVQHMTQQLVAGTGSSFCYPDSLDPAGIVRDDAGEQSRESERFITQTSGGHDRLFSARTFLKRRPTSERLKVNCYILHLFLSLLLLGHVTHFSCILRRLFIFLVYQI</sequence>
<dbReference type="AlphaFoldDB" id="A0A448WX64"/>
<name>A0A448WX64_9PLAT</name>
<accession>A0A448WX64</accession>
<keyword evidence="1" id="KW-0472">Membrane</keyword>
<dbReference type="EMBL" id="CAAALY010056537">
    <property type="protein sequence ID" value="VEL22458.1"/>
    <property type="molecule type" value="Genomic_DNA"/>
</dbReference>
<protein>
    <submittedName>
        <fullName evidence="2">Uncharacterized protein</fullName>
    </submittedName>
</protein>
<reference evidence="2" key="1">
    <citation type="submission" date="2018-11" db="EMBL/GenBank/DDBJ databases">
        <authorList>
            <consortium name="Pathogen Informatics"/>
        </authorList>
    </citation>
    <scope>NUCLEOTIDE SEQUENCE</scope>
</reference>
<keyword evidence="1" id="KW-0812">Transmembrane</keyword>
<keyword evidence="1" id="KW-1133">Transmembrane helix</keyword>
<dbReference type="Proteomes" id="UP000784294">
    <property type="component" value="Unassembled WGS sequence"/>
</dbReference>
<organism evidence="2 3">
    <name type="scientific">Protopolystoma xenopodis</name>
    <dbReference type="NCBI Taxonomy" id="117903"/>
    <lineage>
        <taxon>Eukaryota</taxon>
        <taxon>Metazoa</taxon>
        <taxon>Spiralia</taxon>
        <taxon>Lophotrochozoa</taxon>
        <taxon>Platyhelminthes</taxon>
        <taxon>Monogenea</taxon>
        <taxon>Polyopisthocotylea</taxon>
        <taxon>Polystomatidea</taxon>
        <taxon>Polystomatidae</taxon>
        <taxon>Protopolystoma</taxon>
    </lineage>
</organism>
<gene>
    <name evidence="2" type="ORF">PXEA_LOCUS15898</name>
</gene>
<keyword evidence="3" id="KW-1185">Reference proteome</keyword>
<evidence type="ECO:0000313" key="3">
    <source>
        <dbReference type="Proteomes" id="UP000784294"/>
    </source>
</evidence>
<feature type="transmembrane region" description="Helical" evidence="1">
    <location>
        <begin position="77"/>
        <end position="110"/>
    </location>
</feature>